<dbReference type="OrthoDB" id="2517212at2759"/>
<reference evidence="1" key="1">
    <citation type="submission" date="2009-11" db="EMBL/GenBank/DDBJ databases">
        <authorList>
            <consortium name="The Broad Institute Genome Sequencing Platform"/>
            <person name="Ward D."/>
            <person name="Feldgarden M."/>
            <person name="Earl A."/>
            <person name="Young S.K."/>
            <person name="Zeng Q."/>
            <person name="Koehrsen M."/>
            <person name="Alvarado L."/>
            <person name="Berlin A."/>
            <person name="Bochicchio J."/>
            <person name="Borenstein D."/>
            <person name="Chapman S.B."/>
            <person name="Chen Z."/>
            <person name="Engels R."/>
            <person name="Freedman E."/>
            <person name="Gellesch M."/>
            <person name="Goldberg J."/>
            <person name="Griggs A."/>
            <person name="Gujja S."/>
            <person name="Heilman E."/>
            <person name="Heiman D."/>
            <person name="Hepburn T."/>
            <person name="Howarth C."/>
            <person name="Jen D."/>
            <person name="Larson L."/>
            <person name="Lewis B."/>
            <person name="Mehta T."/>
            <person name="Park D."/>
            <person name="Pearson M."/>
            <person name="Roberts A."/>
            <person name="Saif S."/>
            <person name="Shea T."/>
            <person name="Shenoy N."/>
            <person name="Sisk P."/>
            <person name="Stolte C."/>
            <person name="Sykes S."/>
            <person name="Thomson T."/>
            <person name="Walk T."/>
            <person name="White J."/>
            <person name="Yandava C."/>
            <person name="Izard J."/>
            <person name="Baranova O.V."/>
            <person name="Blanton J.M."/>
            <person name="Tanner A.C."/>
            <person name="Dewhirst F.E."/>
            <person name="Haas B."/>
            <person name="Nusbaum C."/>
            <person name="Birren B."/>
        </authorList>
    </citation>
    <scope>NUCLEOTIDE SEQUENCE [LARGE SCALE GENOMIC DNA]</scope>
    <source>
        <strain evidence="1">1-1 BBBD Race 1</strain>
    </source>
</reference>
<proteinExistence type="predicted"/>
<keyword evidence="3" id="KW-1185">Reference proteome</keyword>
<dbReference type="VEuPathDB" id="FungiDB:PTTG_31027"/>
<gene>
    <name evidence="1" type="ORF">PTTG_31027</name>
</gene>
<reference evidence="2 3" key="3">
    <citation type="journal article" date="2017" name="G3 (Bethesda)">
        <title>Comparative analysis highlights variable genome content of wheat rusts and divergence of the mating loci.</title>
        <authorList>
            <person name="Cuomo C.A."/>
            <person name="Bakkeren G."/>
            <person name="Khalil H.B."/>
            <person name="Panwar V."/>
            <person name="Joly D."/>
            <person name="Linning R."/>
            <person name="Sakthikumar S."/>
            <person name="Song X."/>
            <person name="Adiconis X."/>
            <person name="Fan L."/>
            <person name="Goldberg J.M."/>
            <person name="Levin J.Z."/>
            <person name="Young S."/>
            <person name="Zeng Q."/>
            <person name="Anikster Y."/>
            <person name="Bruce M."/>
            <person name="Wang M."/>
            <person name="Yin C."/>
            <person name="McCallum B."/>
            <person name="Szabo L.J."/>
            <person name="Hulbert S."/>
            <person name="Chen X."/>
            <person name="Fellers J.P."/>
        </authorList>
    </citation>
    <scope>NUCLEOTIDE SEQUENCE</scope>
    <source>
        <strain evidence="2">isolate 1-1 / race 1 (BBBD)</strain>
        <strain evidence="3">Isolate 1-1 / race 1 (BBBD)</strain>
    </source>
</reference>
<reference evidence="2" key="4">
    <citation type="submission" date="2025-05" db="UniProtKB">
        <authorList>
            <consortium name="EnsemblFungi"/>
        </authorList>
    </citation>
    <scope>IDENTIFICATION</scope>
    <source>
        <strain evidence="2">isolate 1-1 / race 1 (BBBD)</strain>
    </source>
</reference>
<name>A0A180FWI8_PUCT1</name>
<evidence type="ECO:0000313" key="3">
    <source>
        <dbReference type="Proteomes" id="UP000005240"/>
    </source>
</evidence>
<feature type="non-terminal residue" evidence="1">
    <location>
        <position position="115"/>
    </location>
</feature>
<evidence type="ECO:0000313" key="1">
    <source>
        <dbReference type="EMBL" id="OAV84825.1"/>
    </source>
</evidence>
<dbReference type="Proteomes" id="UP000005240">
    <property type="component" value="Unassembled WGS sequence"/>
</dbReference>
<accession>A0A180FWI8</accession>
<dbReference type="EnsemblFungi" id="PTTG_31027-t43_1">
    <property type="protein sequence ID" value="PTTG_31027-t43_1-p1"/>
    <property type="gene ID" value="PTTG_31027"/>
</dbReference>
<reference evidence="1" key="2">
    <citation type="submission" date="2016-05" db="EMBL/GenBank/DDBJ databases">
        <title>Comparative analysis highlights variable genome content of wheat rusts and divergence of the mating loci.</title>
        <authorList>
            <person name="Cuomo C.A."/>
            <person name="Bakkeren G."/>
            <person name="Szabo L."/>
            <person name="Khalil H."/>
            <person name="Joly D."/>
            <person name="Goldberg J."/>
            <person name="Young S."/>
            <person name="Zeng Q."/>
            <person name="Fellers J."/>
        </authorList>
    </citation>
    <scope>NUCLEOTIDE SEQUENCE [LARGE SCALE GENOMIC DNA]</scope>
    <source>
        <strain evidence="1">1-1 BBBD Race 1</strain>
    </source>
</reference>
<organism evidence="1">
    <name type="scientific">Puccinia triticina (isolate 1-1 / race 1 (BBBD))</name>
    <name type="common">Brown leaf rust fungus</name>
    <dbReference type="NCBI Taxonomy" id="630390"/>
    <lineage>
        <taxon>Eukaryota</taxon>
        <taxon>Fungi</taxon>
        <taxon>Dikarya</taxon>
        <taxon>Basidiomycota</taxon>
        <taxon>Pucciniomycotina</taxon>
        <taxon>Pucciniomycetes</taxon>
        <taxon>Pucciniales</taxon>
        <taxon>Pucciniaceae</taxon>
        <taxon>Puccinia</taxon>
    </lineage>
</organism>
<dbReference type="EMBL" id="ADAS02011251">
    <property type="protein sequence ID" value="OAV84825.1"/>
    <property type="molecule type" value="Genomic_DNA"/>
</dbReference>
<protein>
    <submittedName>
        <fullName evidence="1 2">Uncharacterized protein</fullName>
    </submittedName>
</protein>
<sequence length="115" mass="13540">MKKWKQAVAGKEGSRVRLDQSVEELQLSSTVEVVEYININEKKFTTKSHHPGNCLVEFYLGRDQRFGEVEQIFRSEETPAKTWLIVKPFKEVAQQEDPYRYYPDLNCRLVQSDQE</sequence>
<dbReference type="AlphaFoldDB" id="A0A180FWI8"/>
<evidence type="ECO:0000313" key="2">
    <source>
        <dbReference type="EnsemblFungi" id="PTTG_31027-t43_1-p1"/>
    </source>
</evidence>